<feature type="transmembrane region" description="Helical" evidence="2">
    <location>
        <begin position="1413"/>
        <end position="1433"/>
    </location>
</feature>
<feature type="domain" description="BTB" evidence="4">
    <location>
        <begin position="1196"/>
        <end position="1261"/>
    </location>
</feature>
<proteinExistence type="predicted"/>
<dbReference type="Gene3D" id="1.10.287.630">
    <property type="entry name" value="Helix hairpin bin"/>
    <property type="match status" value="1"/>
</dbReference>
<accession>A0A8K0D4Z4</accession>
<reference evidence="5" key="1">
    <citation type="submission" date="2019-08" db="EMBL/GenBank/DDBJ databases">
        <title>The genome of the North American firefly Photinus pyralis.</title>
        <authorList>
            <consortium name="Photinus pyralis genome working group"/>
            <person name="Fallon T.R."/>
            <person name="Sander Lower S.E."/>
            <person name="Weng J.-K."/>
        </authorList>
    </citation>
    <scope>NUCLEOTIDE SEQUENCE</scope>
    <source>
        <strain evidence="5">TRF0915ILg1</strain>
        <tissue evidence="5">Whole body</tissue>
    </source>
</reference>
<feature type="domain" description="Cyclic nucleotide-binding" evidence="3">
    <location>
        <begin position="1706"/>
        <end position="1810"/>
    </location>
</feature>
<dbReference type="GO" id="GO:0005249">
    <property type="term" value="F:voltage-gated potassium channel activity"/>
    <property type="evidence" value="ECO:0007669"/>
    <property type="project" value="TreeGrafter"/>
</dbReference>
<keyword evidence="2" id="KW-0472">Membrane</keyword>
<feature type="domain" description="Cyclic nucleotide-binding" evidence="3">
    <location>
        <begin position="689"/>
        <end position="784"/>
    </location>
</feature>
<feature type="transmembrane region" description="Helical" evidence="2">
    <location>
        <begin position="1018"/>
        <end position="1040"/>
    </location>
</feature>
<dbReference type="EMBL" id="VTPC01002749">
    <property type="protein sequence ID" value="KAF2899570.1"/>
    <property type="molecule type" value="Genomic_DNA"/>
</dbReference>
<feature type="transmembrane region" description="Helical" evidence="2">
    <location>
        <begin position="508"/>
        <end position="529"/>
    </location>
</feature>
<feature type="region of interest" description="Disordered" evidence="1">
    <location>
        <begin position="1"/>
        <end position="22"/>
    </location>
</feature>
<dbReference type="SMART" id="SM00100">
    <property type="entry name" value="cNMP"/>
    <property type="match status" value="4"/>
</dbReference>
<feature type="transmembrane region" description="Helical" evidence="2">
    <location>
        <begin position="1385"/>
        <end position="1407"/>
    </location>
</feature>
<dbReference type="InterPro" id="IPR014710">
    <property type="entry name" value="RmlC-like_jellyroll"/>
</dbReference>
<dbReference type="InterPro" id="IPR050818">
    <property type="entry name" value="KCNH_animal-type"/>
</dbReference>
<feature type="transmembrane region" description="Helical" evidence="2">
    <location>
        <begin position="549"/>
        <end position="569"/>
    </location>
</feature>
<feature type="domain" description="Cyclic nucleotide-binding" evidence="3">
    <location>
        <begin position="142"/>
        <end position="260"/>
    </location>
</feature>
<dbReference type="Gene3D" id="2.60.120.10">
    <property type="entry name" value="Jelly Rolls"/>
    <property type="match status" value="4"/>
</dbReference>
<organism evidence="5 6">
    <name type="scientific">Ignelater luminosus</name>
    <name type="common">Cucubano</name>
    <name type="synonym">Pyrophorus luminosus</name>
    <dbReference type="NCBI Taxonomy" id="2038154"/>
    <lineage>
        <taxon>Eukaryota</taxon>
        <taxon>Metazoa</taxon>
        <taxon>Ecdysozoa</taxon>
        <taxon>Arthropoda</taxon>
        <taxon>Hexapoda</taxon>
        <taxon>Insecta</taxon>
        <taxon>Pterygota</taxon>
        <taxon>Neoptera</taxon>
        <taxon>Endopterygota</taxon>
        <taxon>Coleoptera</taxon>
        <taxon>Polyphaga</taxon>
        <taxon>Elateriformia</taxon>
        <taxon>Elateroidea</taxon>
        <taxon>Elateridae</taxon>
        <taxon>Agrypninae</taxon>
        <taxon>Pyrophorini</taxon>
        <taxon>Ignelater</taxon>
    </lineage>
</organism>
<feature type="transmembrane region" description="Helical" evidence="2">
    <location>
        <begin position="397"/>
        <end position="415"/>
    </location>
</feature>
<dbReference type="InterPro" id="IPR018490">
    <property type="entry name" value="cNMP-bd_dom_sf"/>
</dbReference>
<dbReference type="SUPFAM" id="SSF51206">
    <property type="entry name" value="cAMP-binding domain-like"/>
    <property type="match status" value="4"/>
</dbReference>
<keyword evidence="2" id="KW-1133">Transmembrane helix</keyword>
<keyword evidence="2" id="KW-0812">Transmembrane</keyword>
<feature type="transmembrane region" description="Helical" evidence="2">
    <location>
        <begin position="48"/>
        <end position="66"/>
    </location>
</feature>
<sequence>MRQSSASSHTTTSGETDKSDEEERIRFDNFEAGWKTVFLLQFQPQFEAVIMIGIYFSYISILQRLKRQYFFQNVKSMVMKRLASIKVKDYLLYQTFETFFILYWKNKKGFRFKNDDVKIIPEIMAREISLDICWDLLKHSHLFRRKETHFLRHIAPLLKQKFLIPGEAIYKRNKFKNAMFYVVTGVIQILSEEDSETPILSFSGGTCIGESTLLIDYPSTCSVVCQSYCEVYALYKKDFINISHSYPEQYRSMLKEVKVRYLQAREYQDILDFSYDGTKQKREVLILKWIKMTLHELLAKDIVAVGKYKKTLSLEDRHMMKELEKLIFCCKHLDMLVITEQIELVTDSVFLQTTCPCILQPGSFIVVTWYNIVAVAIFIFAFIYPYYAVFQPKISKVYIIFSYIISFLWGLDIYINLSTAIKTKDGIITDISSIAIQKVGDIEFFLDIFAAVPFELFALLVLGTVGSQFYVLLQAPRLLKMYKIAHFFDGTIAGVGVTSRCFLKYTIYMVYVMYYTAATFHLRLCYKYICKEEDNIFINFIEKMAKGSVFNTAIAWINISSQLLTNIAIKIPAEGKLDSLYPLLILGEIVATLFYIFFLASTSVTHALRKFNILKLREYATSIKLILNNLGVKPLLYNQVVSHLRGQMTYNEGIDLLYSPEFYSEETHPILVKETRKLNLLHILREIPLFTDLPDELLSNFAEYFHPHLLVPGEVIAYAGEVCKEMHIILDGYCEVVGDLEKDIQVIGPGKSISVIEMCFGIPIARTIITQTHCKLISLKHSKFIQAHQMYPEVLLDLKVVIHTLTQTTNFQAILSTDNINLESRIMKEHYASSFKVFGYHLDPDTKQGADYHGYFDKLGFFGFLRYIFPRYTIKPYGKFLLYWEISRCVFAFLTAVISPVAVLSTCENCAWKYFLYFLDITAWLDICIKHYICYFDEKGIEVTHPLKTVSYYWKHGFILDFLGVFPFDTILTPKVQLEHRNKARVLLKMIRLLQTYRIFSAINYFDKQSMTPSKIWTTIKFLPIVIIFASTFGSLIINIRCQFNDNIKAEGIFENGVSCQLGTWVTETKGRKPLSPIRTHLYGLFVTLVMLTGPGVGGFSAQNIQEGRNMVVISSIGYLFFMYITSKIVATNLFRNSDLTAYQEEMRHLVKFLSCERIDIRLRKEIIEHFEYVWLKRKGKDLHKIIKCFNYALQEDILLDVYGTALKKSTIFSAANDSFFRSLLLNVKHEIIMKRGIVLKVNDVHNELYIVYKGKVEVLGPDYNRLLVLRVGSIFGNIDDCERSRQTLTMVAKGHVELLSIPTAAFHQILSNYSKLRNHYHQLTAVNTDYLVGAESSAIYGDSYTYIGDLGSKSHHSITSAKSKSSYKASGLIGTLKQQLPARLVWDHIFLVAICYFGCVVEFFQVTVHGNSFYTLGILYALDILFFIHIYLNFRTPYANEYGVLVYDKKQIALHYIKDPLGFPLHLASVIPLELIVIFFMKSGNAWLIWSFCRSNRFIKVYYVIEYFHKKNQQLNINVNFMRTIFLLVWISLLLQALTCILIIATCLDPPNSVSPPVKCDWDTMKSDERYDLYAYTFSILLYFFTATGVPEYFPNAAIVIFLVIVLLIIIRTVMTFFISEIATTLDITLNSRLKYEYNIQTLREHMVRERISPALLDRIWLYIKLLWKMHHGLQFPPLLEEAPYYLREAVLNSMFGYHLRKHALFRVCHIDMIRQIAAQLRTRVFYPGDYITFINDIDGCMYFIHEGSVDCLSEEDMYSERIEKILNKGEMFGFEQGTYTDCGHEYTYRANRHTIILVLERKKWIHLLDFFPASKRLIYITNR</sequence>
<feature type="transmembrane region" description="Helical" evidence="2">
    <location>
        <begin position="1526"/>
        <end position="1546"/>
    </location>
</feature>
<evidence type="ECO:0000256" key="1">
    <source>
        <dbReference type="SAM" id="MobiDB-lite"/>
    </source>
</evidence>
<evidence type="ECO:0000259" key="3">
    <source>
        <dbReference type="PROSITE" id="PS50042"/>
    </source>
</evidence>
<evidence type="ECO:0000313" key="5">
    <source>
        <dbReference type="EMBL" id="KAF2899570.1"/>
    </source>
</evidence>
<feature type="transmembrane region" description="Helical" evidence="2">
    <location>
        <begin position="1574"/>
        <end position="1591"/>
    </location>
</feature>
<evidence type="ECO:0000256" key="2">
    <source>
        <dbReference type="SAM" id="Phobius"/>
    </source>
</evidence>
<feature type="transmembrane region" description="Helical" evidence="2">
    <location>
        <begin position="581"/>
        <end position="600"/>
    </location>
</feature>
<dbReference type="CDD" id="cd00038">
    <property type="entry name" value="CAP_ED"/>
    <property type="match status" value="4"/>
</dbReference>
<name>A0A8K0D4Z4_IGNLU</name>
<dbReference type="PROSITE" id="PS50097">
    <property type="entry name" value="BTB"/>
    <property type="match status" value="1"/>
</dbReference>
<comment type="caution">
    <text evidence="5">The sequence shown here is derived from an EMBL/GenBank/DDBJ whole genome shotgun (WGS) entry which is preliminary data.</text>
</comment>
<keyword evidence="6" id="KW-1185">Reference proteome</keyword>
<feature type="transmembrane region" description="Helical" evidence="2">
    <location>
        <begin position="881"/>
        <end position="902"/>
    </location>
</feature>
<feature type="domain" description="Cyclic nucleotide-binding" evidence="3">
    <location>
        <begin position="1212"/>
        <end position="1311"/>
    </location>
</feature>
<dbReference type="InterPro" id="IPR000595">
    <property type="entry name" value="cNMP-bd_dom"/>
</dbReference>
<feature type="transmembrane region" description="Helical" evidence="2">
    <location>
        <begin position="1082"/>
        <end position="1102"/>
    </location>
</feature>
<evidence type="ECO:0000313" key="6">
    <source>
        <dbReference type="Proteomes" id="UP000801492"/>
    </source>
</evidence>
<dbReference type="PANTHER" id="PTHR10217">
    <property type="entry name" value="VOLTAGE AND LIGAND GATED POTASSIUM CHANNEL"/>
    <property type="match status" value="1"/>
</dbReference>
<dbReference type="Proteomes" id="UP000801492">
    <property type="component" value="Unassembled WGS sequence"/>
</dbReference>
<dbReference type="GO" id="GO:0042391">
    <property type="term" value="P:regulation of membrane potential"/>
    <property type="evidence" value="ECO:0007669"/>
    <property type="project" value="TreeGrafter"/>
</dbReference>
<dbReference type="GO" id="GO:0005886">
    <property type="term" value="C:plasma membrane"/>
    <property type="evidence" value="ECO:0007669"/>
    <property type="project" value="TreeGrafter"/>
</dbReference>
<dbReference type="OrthoDB" id="6722205at2759"/>
<feature type="transmembrane region" description="Helical" evidence="2">
    <location>
        <begin position="1598"/>
        <end position="1620"/>
    </location>
</feature>
<dbReference type="SUPFAM" id="SSF81324">
    <property type="entry name" value="Voltage-gated potassium channels"/>
    <property type="match status" value="1"/>
</dbReference>
<feature type="transmembrane region" description="Helical" evidence="2">
    <location>
        <begin position="369"/>
        <end position="390"/>
    </location>
</feature>
<dbReference type="PROSITE" id="PS50042">
    <property type="entry name" value="CNMP_BINDING_3"/>
    <property type="match status" value="4"/>
</dbReference>
<feature type="compositionally biased region" description="Polar residues" evidence="1">
    <location>
        <begin position="1"/>
        <end position="14"/>
    </location>
</feature>
<dbReference type="PANTHER" id="PTHR10217:SF548">
    <property type="entry name" value="GH12235P"/>
    <property type="match status" value="1"/>
</dbReference>
<feature type="transmembrane region" description="Helical" evidence="2">
    <location>
        <begin position="1108"/>
        <end position="1126"/>
    </location>
</feature>
<gene>
    <name evidence="5" type="ORF">ILUMI_06607</name>
</gene>
<dbReference type="Pfam" id="PF00027">
    <property type="entry name" value="cNMP_binding"/>
    <property type="match status" value="4"/>
</dbReference>
<dbReference type="InterPro" id="IPR000210">
    <property type="entry name" value="BTB/POZ_dom"/>
</dbReference>
<evidence type="ECO:0000259" key="4">
    <source>
        <dbReference type="PROSITE" id="PS50097"/>
    </source>
</evidence>
<feature type="transmembrane region" description="Helical" evidence="2">
    <location>
        <begin position="448"/>
        <end position="473"/>
    </location>
</feature>
<protein>
    <submittedName>
        <fullName evidence="5">Uncharacterized protein</fullName>
    </submittedName>
</protein>
<dbReference type="Gene3D" id="1.10.287.70">
    <property type="match status" value="1"/>
</dbReference>